<keyword evidence="3 6" id="KW-0645">Protease</keyword>
<accession>A0A451GIM6</accession>
<evidence type="ECO:0000256" key="7">
    <source>
        <dbReference type="RuleBase" id="RU003567"/>
    </source>
</evidence>
<reference evidence="9" key="1">
    <citation type="journal article" date="2018" name="Proc. Natl. Acad. Sci. U.S.A.">
        <title>A novel genetic code and record-setting AT-richness in the highly reduced plastid genome of the holoparasitic plant Balanophora.</title>
        <authorList>
            <person name="Su H.-J."/>
            <person name="Barkman T."/>
            <person name="Hao W."/>
            <person name="Jones S.S."/>
            <person name="Naumann J."/>
            <person name="Skippington E."/>
            <person name="Wafula E.K."/>
            <person name="Hu J.-M."/>
            <person name="Palmer J.D."/>
            <person name="dePamphilis C.W."/>
        </authorList>
    </citation>
    <scope>NUCLEOTIDE SEQUENCE</scope>
</reference>
<evidence type="ECO:0000256" key="5">
    <source>
        <dbReference type="ARBA" id="ARBA00022825"/>
    </source>
</evidence>
<dbReference type="GO" id="GO:0006515">
    <property type="term" value="P:protein quality control for misfolded or incompletely synthesized proteins"/>
    <property type="evidence" value="ECO:0007669"/>
    <property type="project" value="TreeGrafter"/>
</dbReference>
<sequence>MPIGIPKTLFKNNKYKQKFWIDIYNRLYIERFIFLGYIIYNNFSNQLIALFIFLSKKSELQDINLFINSPGGLLISGISIYDIMQYIKPNVRTLCIGLAASIASIILVGGEINKRISFFHSKIMMHQPSIFFIQAQVKEFLLEAEELLKIRETITNIYVKKTNKSIYIISEDIEKDIFMSSYEAKNYGIIDYIITKKIKQC</sequence>
<dbReference type="GO" id="GO:0051117">
    <property type="term" value="F:ATPase binding"/>
    <property type="evidence" value="ECO:0007669"/>
    <property type="project" value="TreeGrafter"/>
</dbReference>
<keyword evidence="5 6" id="KW-0720">Serine protease</keyword>
<comment type="similarity">
    <text evidence="1 6 7">Belongs to the peptidase S14 family.</text>
</comment>
<feature type="transmembrane region" description="Helical" evidence="8">
    <location>
        <begin position="90"/>
        <end position="112"/>
    </location>
</feature>
<evidence type="ECO:0000256" key="8">
    <source>
        <dbReference type="SAM" id="Phobius"/>
    </source>
</evidence>
<dbReference type="InterPro" id="IPR029045">
    <property type="entry name" value="ClpP/crotonase-like_dom_sf"/>
</dbReference>
<dbReference type="CDD" id="cd07017">
    <property type="entry name" value="S14_ClpP_2"/>
    <property type="match status" value="1"/>
</dbReference>
<evidence type="ECO:0000256" key="6">
    <source>
        <dbReference type="HAMAP-Rule" id="MF_00444"/>
    </source>
</evidence>
<dbReference type="HAMAP" id="MF_00444">
    <property type="entry name" value="ClpP"/>
    <property type="match status" value="1"/>
</dbReference>
<comment type="subunit">
    <text evidence="6">Component of the chloroplastic Clp protease core complex.</text>
</comment>
<feature type="transmembrane region" description="Helical" evidence="8">
    <location>
        <begin position="65"/>
        <end position="84"/>
    </location>
</feature>
<dbReference type="Pfam" id="PF00574">
    <property type="entry name" value="CLP_protease"/>
    <property type="match status" value="1"/>
</dbReference>
<dbReference type="GO" id="GO:0004252">
    <property type="term" value="F:serine-type endopeptidase activity"/>
    <property type="evidence" value="ECO:0007669"/>
    <property type="project" value="UniProtKB-UniRule"/>
</dbReference>
<gene>
    <name evidence="6 9" type="primary">clpP</name>
    <name evidence="9" type="ORF">Balrefpp009</name>
</gene>
<dbReference type="InterPro" id="IPR023562">
    <property type="entry name" value="ClpP/TepA"/>
</dbReference>
<dbReference type="GO" id="GO:0009368">
    <property type="term" value="C:endopeptidase Clp complex"/>
    <property type="evidence" value="ECO:0007669"/>
    <property type="project" value="TreeGrafter"/>
</dbReference>
<dbReference type="Gene3D" id="3.90.226.10">
    <property type="entry name" value="2-enoyl-CoA Hydratase, Chain A, domain 1"/>
    <property type="match status" value="1"/>
</dbReference>
<evidence type="ECO:0000256" key="1">
    <source>
        <dbReference type="ARBA" id="ARBA00007039"/>
    </source>
</evidence>
<evidence type="ECO:0000313" key="9">
    <source>
        <dbReference type="EMBL" id="AZZ88983.1"/>
    </source>
</evidence>
<dbReference type="SUPFAM" id="SSF52096">
    <property type="entry name" value="ClpP/crotonase"/>
    <property type="match status" value="1"/>
</dbReference>
<evidence type="ECO:0000256" key="4">
    <source>
        <dbReference type="ARBA" id="ARBA00022801"/>
    </source>
</evidence>
<feature type="active site" description="Nucleophile" evidence="6">
    <location>
        <position position="101"/>
    </location>
</feature>
<dbReference type="AlphaFoldDB" id="A0A451GIM6"/>
<comment type="subcellular location">
    <subcellularLocation>
        <location evidence="6">Cytoplasm</location>
    </subcellularLocation>
</comment>
<geneLocation type="plastid" evidence="9"/>
<comment type="catalytic activity">
    <reaction evidence="6">
        <text>Hydrolysis of proteins to small peptides in the presence of ATP and magnesium. alpha-casein is the usual test substrate. In the absence of ATP, only oligopeptides shorter than five residues are hydrolyzed (such as succinyl-Leu-Tyr-|-NHMec, and Leu-Tyr-Leu-|-Tyr-Trp, in which cleavage of the -Tyr-|-Leu- and -Tyr-|-Trp bonds also occurs).</text>
        <dbReference type="EC" id="3.4.21.92"/>
    </reaction>
</comment>
<dbReference type="PANTHER" id="PTHR10381:SF15">
    <property type="entry name" value="CHLOROPLASTIC ATP-DEPENDENT CLP PROTEASE PROTEOLYTIC SUBUNIT 1"/>
    <property type="match status" value="1"/>
</dbReference>
<organism evidence="9">
    <name type="scientific">Balanophora reflexa</name>
    <dbReference type="NCBI Taxonomy" id="533299"/>
    <lineage>
        <taxon>Eukaryota</taxon>
        <taxon>Viridiplantae</taxon>
        <taxon>Streptophyta</taxon>
        <taxon>Embryophyta</taxon>
        <taxon>Tracheophyta</taxon>
        <taxon>Spermatophyta</taxon>
        <taxon>Magnoliopsida</taxon>
        <taxon>eudicotyledons</taxon>
        <taxon>Gunneridae</taxon>
        <taxon>Pentapetalae</taxon>
        <taxon>Santalales</taxon>
        <taxon>Balanophoraceae</taxon>
        <taxon>Balanophora</taxon>
    </lineage>
</organism>
<keyword evidence="8" id="KW-0472">Membrane</keyword>
<evidence type="ECO:0000256" key="2">
    <source>
        <dbReference type="ARBA" id="ARBA00022640"/>
    </source>
</evidence>
<dbReference type="PRINTS" id="PR00127">
    <property type="entry name" value="CLPPROTEASEP"/>
</dbReference>
<dbReference type="EMBL" id="KX784266">
    <property type="protein sequence ID" value="AZZ88983.1"/>
    <property type="molecule type" value="Genomic_DNA"/>
</dbReference>
<feature type="active site" evidence="6">
    <location>
        <position position="126"/>
    </location>
</feature>
<dbReference type="EC" id="3.4.21.92" evidence="6"/>
<keyword evidence="4 6" id="KW-0378">Hydrolase</keyword>
<keyword evidence="6" id="KW-0963">Cytoplasm</keyword>
<dbReference type="PANTHER" id="PTHR10381">
    <property type="entry name" value="ATP-DEPENDENT CLP PROTEASE PROTEOLYTIC SUBUNIT"/>
    <property type="match status" value="1"/>
</dbReference>
<dbReference type="GO" id="GO:0009532">
    <property type="term" value="C:plastid stroma"/>
    <property type="evidence" value="ECO:0007669"/>
    <property type="project" value="UniProtKB-ARBA"/>
</dbReference>
<evidence type="ECO:0000256" key="3">
    <source>
        <dbReference type="ARBA" id="ARBA00022670"/>
    </source>
</evidence>
<dbReference type="InterPro" id="IPR001907">
    <property type="entry name" value="ClpP"/>
</dbReference>
<keyword evidence="8" id="KW-0812">Transmembrane</keyword>
<name>A0A451GIM6_9MAGN</name>
<keyword evidence="8" id="KW-1133">Transmembrane helix</keyword>
<feature type="transmembrane region" description="Helical" evidence="8">
    <location>
        <begin position="32"/>
        <end position="53"/>
    </location>
</feature>
<protein>
    <recommendedName>
        <fullName evidence="6 7">ATP-dependent Clp protease proteolytic subunit</fullName>
        <ecNumber evidence="6">3.4.21.92</ecNumber>
    </recommendedName>
    <alternativeName>
        <fullName evidence="6">Endopeptidase Clp</fullName>
    </alternativeName>
</protein>
<dbReference type="GO" id="GO:0004176">
    <property type="term" value="F:ATP-dependent peptidase activity"/>
    <property type="evidence" value="ECO:0007669"/>
    <property type="project" value="InterPro"/>
</dbReference>
<proteinExistence type="inferred from homology"/>
<comment type="function">
    <text evidence="6">Cleaves peptides in various proteins in a process that requires ATP hydrolysis. Has a chymotrypsin-like activity. Plays a major role in the degradation of misfolded proteins.</text>
</comment>
<keyword evidence="2 9" id="KW-0934">Plastid</keyword>